<dbReference type="EMBL" id="BSXS01001557">
    <property type="protein sequence ID" value="GME76528.1"/>
    <property type="molecule type" value="Genomic_DNA"/>
</dbReference>
<sequence>MKSSTESKDVQNGQNIITTTTKDDVFQARKEFALRCLNEIVVGSISGAIGKVVEFPFDTMKVRLQYSRSLPVPLFSSTFDCIQKTYTREGLYRGFYKGLFAPMIGASFEISTLFFGYKLGQDLINMYNGDDIDHELKIGGKVMAGGFAGVLTSCVLTPIELVKVKYQVENLKNADVKRSINPVVLVKSIIHQEGLRGMWKGWLMTAYKECGGGAAWFGLYETVLKKYKEMAKASPDFDPSKPLELKPWQVMSAGGLAGIGYHCLMFPVDTVKNIIQSNDGPRIHVKDVIKNVYSKGGLRAFYSGFGVTVFKTIPSSGILFFSHEELKKYIKFV</sequence>
<reference evidence="1" key="1">
    <citation type="submission" date="2023-04" db="EMBL/GenBank/DDBJ databases">
        <title>Ambrosiozyma monospora NBRC 10751.</title>
        <authorList>
            <person name="Ichikawa N."/>
            <person name="Sato H."/>
            <person name="Tonouchi N."/>
        </authorList>
    </citation>
    <scope>NUCLEOTIDE SEQUENCE</scope>
    <source>
        <strain evidence="1">NBRC 10751</strain>
    </source>
</reference>
<protein>
    <submittedName>
        <fullName evidence="1">Unnamed protein product</fullName>
    </submittedName>
</protein>
<evidence type="ECO:0000313" key="2">
    <source>
        <dbReference type="Proteomes" id="UP001165064"/>
    </source>
</evidence>
<comment type="caution">
    <text evidence="1">The sequence shown here is derived from an EMBL/GenBank/DDBJ whole genome shotgun (WGS) entry which is preliminary data.</text>
</comment>
<evidence type="ECO:0000313" key="1">
    <source>
        <dbReference type="EMBL" id="GME76528.1"/>
    </source>
</evidence>
<proteinExistence type="predicted"/>
<keyword evidence="2" id="KW-1185">Reference proteome</keyword>
<accession>A0ACB5SYG8</accession>
<name>A0ACB5SYG8_AMBMO</name>
<dbReference type="Proteomes" id="UP001165064">
    <property type="component" value="Unassembled WGS sequence"/>
</dbReference>
<organism evidence="1 2">
    <name type="scientific">Ambrosiozyma monospora</name>
    <name type="common">Yeast</name>
    <name type="synonym">Endomycopsis monosporus</name>
    <dbReference type="NCBI Taxonomy" id="43982"/>
    <lineage>
        <taxon>Eukaryota</taxon>
        <taxon>Fungi</taxon>
        <taxon>Dikarya</taxon>
        <taxon>Ascomycota</taxon>
        <taxon>Saccharomycotina</taxon>
        <taxon>Pichiomycetes</taxon>
        <taxon>Pichiales</taxon>
        <taxon>Pichiaceae</taxon>
        <taxon>Ambrosiozyma</taxon>
    </lineage>
</organism>
<gene>
    <name evidence="1" type="ORF">Amon02_000264900</name>
</gene>